<evidence type="ECO:0000259" key="2">
    <source>
        <dbReference type="Pfam" id="PF00246"/>
    </source>
</evidence>
<dbReference type="RefSeq" id="WP_229316902.1">
    <property type="nucleotide sequence ID" value="NZ_AP025184.1"/>
</dbReference>
<dbReference type="SUPFAM" id="SSF53187">
    <property type="entry name" value="Zn-dependent exopeptidases"/>
    <property type="match status" value="1"/>
</dbReference>
<evidence type="ECO:0000313" key="4">
    <source>
        <dbReference type="Proteomes" id="UP001319867"/>
    </source>
</evidence>
<keyword evidence="1" id="KW-0732">Signal</keyword>
<accession>A0ABM7V7H9</accession>
<dbReference type="Pfam" id="PF00246">
    <property type="entry name" value="Peptidase_M14"/>
    <property type="match status" value="1"/>
</dbReference>
<evidence type="ECO:0000313" key="3">
    <source>
        <dbReference type="EMBL" id="BDB55521.1"/>
    </source>
</evidence>
<reference evidence="3 4" key="1">
    <citation type="journal article" date="2022" name="Int. J. Syst. Evol. Microbiol.">
        <title>Flavobacterium ammonificans sp. nov. and Flavobacterium ammoniigenes sp. nov., ammonifying bacteria isolated from surface river water.</title>
        <authorList>
            <person name="Watanabe K."/>
            <person name="Kitamura T."/>
            <person name="Ogata Y."/>
            <person name="Shindo C."/>
            <person name="Suda W."/>
        </authorList>
    </citation>
    <scope>NUCLEOTIDE SEQUENCE [LARGE SCALE GENOMIC DNA]</scope>
    <source>
        <strain evidence="3 4">GENT5</strain>
    </source>
</reference>
<feature type="chain" id="PRO_5045430854" description="Peptidase M14 domain-containing protein" evidence="1">
    <location>
        <begin position="18"/>
        <end position="576"/>
    </location>
</feature>
<dbReference type="Gene3D" id="3.40.630.10">
    <property type="entry name" value="Zn peptidases"/>
    <property type="match status" value="1"/>
</dbReference>
<dbReference type="EMBL" id="AP025184">
    <property type="protein sequence ID" value="BDB55521.1"/>
    <property type="molecule type" value="Genomic_DNA"/>
</dbReference>
<dbReference type="Proteomes" id="UP001319867">
    <property type="component" value="Chromosome"/>
</dbReference>
<name>A0ABM7V7H9_9FLAO</name>
<evidence type="ECO:0000256" key="1">
    <source>
        <dbReference type="SAM" id="SignalP"/>
    </source>
</evidence>
<proteinExistence type="predicted"/>
<feature type="signal peptide" evidence="1">
    <location>
        <begin position="1"/>
        <end position="17"/>
    </location>
</feature>
<feature type="domain" description="Peptidase M14" evidence="2">
    <location>
        <begin position="43"/>
        <end position="171"/>
    </location>
</feature>
<reference evidence="3 4" key="2">
    <citation type="journal article" date="2022" name="Microorganisms">
        <title>Complete Genome Sequences of Two Flavobacterium ammonificans Strains and a Flavobacterium ammoniigenes Strain of Ammonifying Bacterioplankton Isolated from Surface River Water.</title>
        <authorList>
            <person name="Suda W."/>
            <person name="Ogata Y."/>
            <person name="Shindo C."/>
            <person name="Watanabe K."/>
        </authorList>
    </citation>
    <scope>NUCLEOTIDE SEQUENCE [LARGE SCALE GENOMIC DNA]</scope>
    <source>
        <strain evidence="3 4">GENT5</strain>
    </source>
</reference>
<gene>
    <name evidence="3" type="ORF">GENT5_18260</name>
</gene>
<sequence length="576" mass="66440">MRFLTTLLFLCSLTILAQNNTKYNTYFEKGNGNQSATYQETIAYFQLLAHDFESIDMKTMGLTDSGEPLHIVTFNPDATFDFEAIQKNKAVLLINNGIHAGEPDGIDASMQFFRDLALGKIKAPKNTVIVCIPVYNIGGALNRNSSTRANQNGPEEYGFRGNARNYDLNRDCIKSDTRNTKSFVEIFHLTNPDVFIDNHVSNGSDYQYKLTYIMTEPSKLGTVLGSYLKTEMMPRLVSDLKKKKIETTPYVNTFHETPDQGFAQFMDSPRYTTGYTSLFNSIGFIVETHMLKKYSDRIKVTYEFMQSTLAFTDANTTIIKQKRKENEAQFQPNQNYTLQWEVDQNIQEPFTFLGYEAGYKKSDATTGQRLYYDRTKAFKKEVPFFPQYKSVKDVTIPKSYVIPRGFWHVIELLKSNGIDCQTIQKDTLIDVESYRIVDFKTTTSAYEGHYNHRNTVVKTTTKKIAFAKGDYIIPTQQKGIKYILETLEPEAVDSYFNWNFFDPILQQKEGYSDYVFEDTAAQLLKDSPKLKSELEAKKQTEPDFLNNPKAQLDWIYKQSVYYEKAHLQYPVYRISN</sequence>
<dbReference type="InterPro" id="IPR000834">
    <property type="entry name" value="Peptidase_M14"/>
</dbReference>
<organism evidence="3 4">
    <name type="scientific">Flavobacterium ammoniigenes</name>
    <dbReference type="NCBI Taxonomy" id="1751095"/>
    <lineage>
        <taxon>Bacteria</taxon>
        <taxon>Pseudomonadati</taxon>
        <taxon>Bacteroidota</taxon>
        <taxon>Flavobacteriia</taxon>
        <taxon>Flavobacteriales</taxon>
        <taxon>Flavobacteriaceae</taxon>
        <taxon>Flavobacterium</taxon>
    </lineage>
</organism>
<protein>
    <recommendedName>
        <fullName evidence="2">Peptidase M14 domain-containing protein</fullName>
    </recommendedName>
</protein>
<dbReference type="CDD" id="cd06241">
    <property type="entry name" value="M14-like"/>
    <property type="match status" value="1"/>
</dbReference>
<keyword evidence="4" id="KW-1185">Reference proteome</keyword>